<organism evidence="5 6">
    <name type="scientific">Citrobacter amalonaticus</name>
    <dbReference type="NCBI Taxonomy" id="35703"/>
    <lineage>
        <taxon>Bacteria</taxon>
        <taxon>Pseudomonadati</taxon>
        <taxon>Pseudomonadota</taxon>
        <taxon>Gammaproteobacteria</taxon>
        <taxon>Enterobacterales</taxon>
        <taxon>Enterobacteriaceae</taxon>
        <taxon>Citrobacter</taxon>
    </lineage>
</organism>
<protein>
    <recommendedName>
        <fullName evidence="4">OmpR/PhoB-type domain-containing protein</fullName>
    </recommendedName>
</protein>
<comment type="caution">
    <text evidence="5">The sequence shown here is derived from an EMBL/GenBank/DDBJ whole genome shotgun (WGS) entry which is preliminary data.</text>
</comment>
<evidence type="ECO:0000259" key="4">
    <source>
        <dbReference type="PROSITE" id="PS51755"/>
    </source>
</evidence>
<keyword evidence="3" id="KW-0472">Membrane</keyword>
<dbReference type="InterPro" id="IPR036388">
    <property type="entry name" value="WH-like_DNA-bd_sf"/>
</dbReference>
<evidence type="ECO:0000256" key="3">
    <source>
        <dbReference type="SAM" id="Phobius"/>
    </source>
</evidence>
<dbReference type="SUPFAM" id="SSF46894">
    <property type="entry name" value="C-terminal effector domain of the bipartite response regulators"/>
    <property type="match status" value="1"/>
</dbReference>
<dbReference type="InterPro" id="IPR016032">
    <property type="entry name" value="Sig_transdc_resp-reg_C-effctor"/>
</dbReference>
<evidence type="ECO:0000256" key="1">
    <source>
        <dbReference type="ARBA" id="ARBA00023125"/>
    </source>
</evidence>
<dbReference type="EMBL" id="RCYA01000002">
    <property type="protein sequence ID" value="RYT45117.1"/>
    <property type="molecule type" value="Genomic_DNA"/>
</dbReference>
<sequence>MHHVNARTHTVFEKYTHTTVYTINNLVDFHPGDRSLTNKNTQKTVILQNPASFILLYLLTNCGVVIPQAQLVKIGWGDKNTITSVNTLYQTVLMLRNALSEVGLPRDLIRTVARRGMMITAEIQRTETESVENVEEGESREEPVWPALTAVALKLRPSRTTLKMGAILLSALLIGVSVSFGFLYPTAESLFSSYAIVDSVSFSSCTLLMKSKSTFNTRYTVFLTRHPDICQNHNYVYLSGMSSAKNIAAIACQLDIREHPLTKCTTWYSINDKN</sequence>
<gene>
    <name evidence="5" type="ORF">EAJ18_04920</name>
</gene>
<evidence type="ECO:0000256" key="2">
    <source>
        <dbReference type="PROSITE-ProRule" id="PRU01091"/>
    </source>
</evidence>
<keyword evidence="1 2" id="KW-0238">DNA-binding</keyword>
<proteinExistence type="predicted"/>
<keyword evidence="6" id="KW-1185">Reference proteome</keyword>
<feature type="DNA-binding region" description="OmpR/PhoB-type" evidence="2">
    <location>
        <begin position="18"/>
        <end position="121"/>
    </location>
</feature>
<evidence type="ECO:0000313" key="5">
    <source>
        <dbReference type="EMBL" id="RYT45117.1"/>
    </source>
</evidence>
<feature type="transmembrane region" description="Helical" evidence="3">
    <location>
        <begin position="164"/>
        <end position="184"/>
    </location>
</feature>
<dbReference type="SMART" id="SM00862">
    <property type="entry name" value="Trans_reg_C"/>
    <property type="match status" value="1"/>
</dbReference>
<dbReference type="Gene3D" id="1.10.10.10">
    <property type="entry name" value="Winged helix-like DNA-binding domain superfamily/Winged helix DNA-binding domain"/>
    <property type="match status" value="1"/>
</dbReference>
<evidence type="ECO:0000313" key="6">
    <source>
        <dbReference type="Proteomes" id="UP000292985"/>
    </source>
</evidence>
<feature type="domain" description="OmpR/PhoB-type" evidence="4">
    <location>
        <begin position="18"/>
        <end position="121"/>
    </location>
</feature>
<dbReference type="PROSITE" id="PS51755">
    <property type="entry name" value="OMPR_PHOB"/>
    <property type="match status" value="1"/>
</dbReference>
<keyword evidence="3" id="KW-1133">Transmembrane helix</keyword>
<dbReference type="Pfam" id="PF00486">
    <property type="entry name" value="Trans_reg_C"/>
    <property type="match status" value="1"/>
</dbReference>
<name>A0ABY0HXW7_CITAM</name>
<dbReference type="InterPro" id="IPR001867">
    <property type="entry name" value="OmpR/PhoB-type_DNA-bd"/>
</dbReference>
<accession>A0ABY0HXW7</accession>
<keyword evidence="3" id="KW-0812">Transmembrane</keyword>
<reference evidence="5 6" key="1">
    <citation type="journal article" date="2019" name="Science, e1252229">
        <title>Invertible promoters mediate bacterial phase variation, antibiotic resistance, and host adaptation in the gut.</title>
        <authorList>
            <person name="Jiang X."/>
            <person name="Hall A.B."/>
            <person name="Arthur T.D."/>
            <person name="Plichta D.R."/>
            <person name="Covington C.T."/>
            <person name="Poyet M."/>
            <person name="Crothers J."/>
            <person name="Moses P.L."/>
            <person name="Tolonen A.C."/>
            <person name="Vlamakis H."/>
            <person name="Alm E.J."/>
            <person name="Xavier R.J."/>
        </authorList>
    </citation>
    <scope>NUCLEOTIDE SEQUENCE [LARGE SCALE GENOMIC DNA]</scope>
    <source>
        <strain evidence="6">ca_0067</strain>
    </source>
</reference>
<dbReference type="Proteomes" id="UP000292985">
    <property type="component" value="Unassembled WGS sequence"/>
</dbReference>